<organism evidence="3 4">
    <name type="scientific">Methylophaga sulfidovorans</name>
    <dbReference type="NCBI Taxonomy" id="45496"/>
    <lineage>
        <taxon>Bacteria</taxon>
        <taxon>Pseudomonadati</taxon>
        <taxon>Pseudomonadota</taxon>
        <taxon>Gammaproteobacteria</taxon>
        <taxon>Thiotrichales</taxon>
        <taxon>Piscirickettsiaceae</taxon>
        <taxon>Methylophaga</taxon>
    </lineage>
</organism>
<dbReference type="AlphaFoldDB" id="A0A1I3VHT6"/>
<dbReference type="EMBL" id="FOSH01000003">
    <property type="protein sequence ID" value="SFJ93797.1"/>
    <property type="molecule type" value="Genomic_DNA"/>
</dbReference>
<dbReference type="STRING" id="45496.SAMN04488079_1031"/>
<dbReference type="InterPro" id="IPR051534">
    <property type="entry name" value="CBASS_pafABC_assoc_protein"/>
</dbReference>
<dbReference type="Proteomes" id="UP000198924">
    <property type="component" value="Unassembled WGS sequence"/>
</dbReference>
<dbReference type="RefSeq" id="WP_091711643.1">
    <property type="nucleotide sequence ID" value="NZ_FOSH01000003.1"/>
</dbReference>
<keyword evidence="3" id="KW-0238">DNA-binding</keyword>
<evidence type="ECO:0000313" key="3">
    <source>
        <dbReference type="EMBL" id="SFJ93797.1"/>
    </source>
</evidence>
<evidence type="ECO:0000259" key="2">
    <source>
        <dbReference type="Pfam" id="PF25583"/>
    </source>
</evidence>
<evidence type="ECO:0000259" key="1">
    <source>
        <dbReference type="Pfam" id="PF13280"/>
    </source>
</evidence>
<dbReference type="PANTHER" id="PTHR34580:SF3">
    <property type="entry name" value="PROTEIN PAFB"/>
    <property type="match status" value="1"/>
</dbReference>
<dbReference type="OrthoDB" id="9807255at2"/>
<evidence type="ECO:0000313" key="4">
    <source>
        <dbReference type="Proteomes" id="UP000198924"/>
    </source>
</evidence>
<name>A0A1I3VHT6_9GAMM</name>
<dbReference type="Pfam" id="PF13280">
    <property type="entry name" value="WYL"/>
    <property type="match status" value="1"/>
</dbReference>
<proteinExistence type="predicted"/>
<gene>
    <name evidence="3" type="ORF">SAMN04488079_1031</name>
</gene>
<protein>
    <submittedName>
        <fullName evidence="3">Predicted DNA-binding transcriptional regulator YafY, contains an HTH and WYL domains</fullName>
    </submittedName>
</protein>
<feature type="domain" description="WYL" evidence="1">
    <location>
        <begin position="141"/>
        <end position="208"/>
    </location>
</feature>
<dbReference type="GO" id="GO:0003677">
    <property type="term" value="F:DNA binding"/>
    <property type="evidence" value="ECO:0007669"/>
    <property type="project" value="UniProtKB-KW"/>
</dbReference>
<feature type="domain" description="WCX" evidence="2">
    <location>
        <begin position="242"/>
        <end position="313"/>
    </location>
</feature>
<keyword evidence="4" id="KW-1185">Reference proteome</keyword>
<accession>A0A1I3VHT6</accession>
<reference evidence="4" key="1">
    <citation type="submission" date="2016-10" db="EMBL/GenBank/DDBJ databases">
        <authorList>
            <person name="Varghese N."/>
            <person name="Submissions S."/>
        </authorList>
    </citation>
    <scope>NUCLEOTIDE SEQUENCE [LARGE SCALE GENOMIC DNA]</scope>
    <source>
        <strain evidence="4">DSM 11578</strain>
    </source>
</reference>
<sequence>MDIERVFALHKFFSCRRYPAPLDDILDHLDISKNTFHIARNFMCDVLGAPIKNQRGLGYFYDLQEDETYELPGLWFSGKEIVSLAILEQLNETLQPEVIKQLLQPISERLKQLLQKQNITQQDWQNRIKVASQWQRLCEPEHFANVAHALLTRQQLEIDYWHWRTGATNKRIISPQRLIYYRDNWYLDAWCHQKQALRTFLLDAIRQANQLEFTAVSIEAKQLDAHVMPGYGIFSGQVQGIAQLKFSAKISRRVSRESWHPNQLSEWTDAGEYLLSIPYSDTRELVRDILHFGSDIEVLTPETLRHEIKHELEITLKKYV</sequence>
<dbReference type="PROSITE" id="PS52050">
    <property type="entry name" value="WYL"/>
    <property type="match status" value="1"/>
</dbReference>
<dbReference type="InterPro" id="IPR026881">
    <property type="entry name" value="WYL_dom"/>
</dbReference>
<dbReference type="InterPro" id="IPR057727">
    <property type="entry name" value="WCX_dom"/>
</dbReference>
<dbReference type="PANTHER" id="PTHR34580">
    <property type="match status" value="1"/>
</dbReference>
<dbReference type="Pfam" id="PF25583">
    <property type="entry name" value="WCX"/>
    <property type="match status" value="1"/>
</dbReference>